<dbReference type="EMBL" id="JANPWB010000004">
    <property type="protein sequence ID" value="KAJ1190790.1"/>
    <property type="molecule type" value="Genomic_DNA"/>
</dbReference>
<keyword evidence="3" id="KW-1185">Reference proteome</keyword>
<proteinExistence type="predicted"/>
<feature type="compositionally biased region" description="Polar residues" evidence="1">
    <location>
        <begin position="33"/>
        <end position="45"/>
    </location>
</feature>
<accession>A0AAV7UP30</accession>
<evidence type="ECO:0000313" key="3">
    <source>
        <dbReference type="Proteomes" id="UP001066276"/>
    </source>
</evidence>
<dbReference type="Proteomes" id="UP001066276">
    <property type="component" value="Chromosome 2_2"/>
</dbReference>
<feature type="region of interest" description="Disordered" evidence="1">
    <location>
        <begin position="27"/>
        <end position="65"/>
    </location>
</feature>
<evidence type="ECO:0000313" key="2">
    <source>
        <dbReference type="EMBL" id="KAJ1190790.1"/>
    </source>
</evidence>
<comment type="caution">
    <text evidence="2">The sequence shown here is derived from an EMBL/GenBank/DDBJ whole genome shotgun (WGS) entry which is preliminary data.</text>
</comment>
<protein>
    <submittedName>
        <fullName evidence="2">Uncharacterized protein</fullName>
    </submittedName>
</protein>
<gene>
    <name evidence="2" type="ORF">NDU88_000109</name>
</gene>
<reference evidence="2" key="1">
    <citation type="journal article" date="2022" name="bioRxiv">
        <title>Sequencing and chromosome-scale assembly of the giantPleurodeles waltlgenome.</title>
        <authorList>
            <person name="Brown T."/>
            <person name="Elewa A."/>
            <person name="Iarovenko S."/>
            <person name="Subramanian E."/>
            <person name="Araus A.J."/>
            <person name="Petzold A."/>
            <person name="Susuki M."/>
            <person name="Suzuki K.-i.T."/>
            <person name="Hayashi T."/>
            <person name="Toyoda A."/>
            <person name="Oliveira C."/>
            <person name="Osipova E."/>
            <person name="Leigh N.D."/>
            <person name="Simon A."/>
            <person name="Yun M.H."/>
        </authorList>
    </citation>
    <scope>NUCLEOTIDE SEQUENCE</scope>
    <source>
        <strain evidence="2">20211129_DDA</strain>
        <tissue evidence="2">Liver</tissue>
    </source>
</reference>
<sequence>MQGRRSRPKNDLNGCASYFCFRAKMTQGREAETSTQKQQQSSRAATGSHGGDSNPACTQTESPAAATAAITTPVGTPKAAQKAGEDIPPQTTLQGLREHDIIQRYRLNRKAIQQLLRNIEPQLAPTLLTPAPSQQKPSCLPYFICWQVALFKQLVPWLPEYHNHQSPPFCPKYWMPSLD</sequence>
<organism evidence="2 3">
    <name type="scientific">Pleurodeles waltl</name>
    <name type="common">Iberian ribbed newt</name>
    <dbReference type="NCBI Taxonomy" id="8319"/>
    <lineage>
        <taxon>Eukaryota</taxon>
        <taxon>Metazoa</taxon>
        <taxon>Chordata</taxon>
        <taxon>Craniata</taxon>
        <taxon>Vertebrata</taxon>
        <taxon>Euteleostomi</taxon>
        <taxon>Amphibia</taxon>
        <taxon>Batrachia</taxon>
        <taxon>Caudata</taxon>
        <taxon>Salamandroidea</taxon>
        <taxon>Salamandridae</taxon>
        <taxon>Pleurodelinae</taxon>
        <taxon>Pleurodeles</taxon>
    </lineage>
</organism>
<dbReference type="AlphaFoldDB" id="A0AAV7UP30"/>
<name>A0AAV7UP30_PLEWA</name>
<evidence type="ECO:0000256" key="1">
    <source>
        <dbReference type="SAM" id="MobiDB-lite"/>
    </source>
</evidence>